<feature type="region of interest" description="Disordered" evidence="1">
    <location>
        <begin position="375"/>
        <end position="401"/>
    </location>
</feature>
<evidence type="ECO:0000313" key="4">
    <source>
        <dbReference type="Proteomes" id="UP000606974"/>
    </source>
</evidence>
<accession>A0A8H7AGP9</accession>
<keyword evidence="2" id="KW-0812">Transmembrane</keyword>
<protein>
    <submittedName>
        <fullName evidence="3">Uncharacterized protein</fullName>
    </submittedName>
</protein>
<feature type="compositionally biased region" description="Low complexity" evidence="1">
    <location>
        <begin position="543"/>
        <end position="556"/>
    </location>
</feature>
<feature type="transmembrane region" description="Helical" evidence="2">
    <location>
        <begin position="46"/>
        <end position="67"/>
    </location>
</feature>
<keyword evidence="2" id="KW-1133">Transmembrane helix</keyword>
<keyword evidence="2" id="KW-0472">Membrane</keyword>
<dbReference type="AlphaFoldDB" id="A0A8H7AGP9"/>
<dbReference type="OrthoDB" id="10385615at2759"/>
<proteinExistence type="predicted"/>
<evidence type="ECO:0000256" key="2">
    <source>
        <dbReference type="SAM" id="Phobius"/>
    </source>
</evidence>
<evidence type="ECO:0000313" key="3">
    <source>
        <dbReference type="EMBL" id="KAF7507779.1"/>
    </source>
</evidence>
<name>A0A8H7AGP9_9EURO</name>
<dbReference type="EMBL" id="JAACFV010000063">
    <property type="protein sequence ID" value="KAF7507779.1"/>
    <property type="molecule type" value="Genomic_DNA"/>
</dbReference>
<organism evidence="3 4">
    <name type="scientific">Endocarpon pusillum</name>
    <dbReference type="NCBI Taxonomy" id="364733"/>
    <lineage>
        <taxon>Eukaryota</taxon>
        <taxon>Fungi</taxon>
        <taxon>Dikarya</taxon>
        <taxon>Ascomycota</taxon>
        <taxon>Pezizomycotina</taxon>
        <taxon>Eurotiomycetes</taxon>
        <taxon>Chaetothyriomycetidae</taxon>
        <taxon>Verrucariales</taxon>
        <taxon>Verrucariaceae</taxon>
        <taxon>Endocarpon</taxon>
    </lineage>
</organism>
<keyword evidence="4" id="KW-1185">Reference proteome</keyword>
<feature type="region of interest" description="Disordered" evidence="1">
    <location>
        <begin position="444"/>
        <end position="570"/>
    </location>
</feature>
<feature type="compositionally biased region" description="Polar residues" evidence="1">
    <location>
        <begin position="561"/>
        <end position="570"/>
    </location>
</feature>
<feature type="region of interest" description="Disordered" evidence="1">
    <location>
        <begin position="222"/>
        <end position="319"/>
    </location>
</feature>
<comment type="caution">
    <text evidence="3">The sequence shown here is derived from an EMBL/GenBank/DDBJ whole genome shotgun (WGS) entry which is preliminary data.</text>
</comment>
<reference evidence="3" key="1">
    <citation type="submission" date="2020-02" db="EMBL/GenBank/DDBJ databases">
        <authorList>
            <person name="Palmer J.M."/>
        </authorList>
    </citation>
    <scope>NUCLEOTIDE SEQUENCE</scope>
    <source>
        <strain evidence="3">EPUS1.4</strain>
        <tissue evidence="3">Thallus</tissue>
    </source>
</reference>
<feature type="region of interest" description="Disordered" evidence="1">
    <location>
        <begin position="157"/>
        <end position="198"/>
    </location>
</feature>
<evidence type="ECO:0000256" key="1">
    <source>
        <dbReference type="SAM" id="MobiDB-lite"/>
    </source>
</evidence>
<gene>
    <name evidence="3" type="ORF">GJ744_010080</name>
</gene>
<sequence length="570" mass="63869">MFRLKSLLGFDPQIKTDKQSPQATVSTIAQNSAEKDINVRRSSTEVGIIIGALIAFGVISFSLLLLYRRRSDHSCNPLAWWRKRKTPAEPAEVEISDPMTTRGAVSDDESTLHDTYDNKLNESQQDLVPKTPEGQPKPTIVQKIQKALYGALNQALKKKSKQEPNPVDMEKGQSSDTLDEGISNKPNVSTSGDEWGRRPVSAADMSIQTESSMALHPAVTRLKSQKKSGPRPGVSAFSWSTTAPTSVPPIRASLGENPLPPLPSDRDSRRDTALTTMTEDSGPVRHMSVTGWVTNMQKRQQKREQRLQQPTSNDGEAALPTDLLAPAAVADPKGRQWTSKDTGSVRSSTITLETNAKTPALETATLAWHVHRGAGQVDVPPIPRSMGRRQNEEPESQNLNAKYREEAVYPQEEQYGQQYEYAQQDGAYSREVQYAQQDEYAYQGEHAQQADYSQQEQDYPQEHDPQQREDLQEQYEHQEQQDYSQQYSQREQEQQQEEYYQQQQYRHQDHDGTTPEIHINSPSEATAIPEEEWIPNITRYPSGTTTTTAGNGAAAGPSPRISLSSQREIK</sequence>
<dbReference type="Proteomes" id="UP000606974">
    <property type="component" value="Unassembled WGS sequence"/>
</dbReference>
<feature type="compositionally biased region" description="Basic and acidic residues" evidence="1">
    <location>
        <begin position="460"/>
        <end position="480"/>
    </location>
</feature>